<organism evidence="2 3">
    <name type="scientific">Candida glabrata (strain ATCC 2001 / BCRC 20586 / JCM 3761 / NBRC 0622 / NRRL Y-65 / CBS 138)</name>
    <name type="common">Yeast</name>
    <name type="synonym">Nakaseomyces glabratus</name>
    <dbReference type="NCBI Taxonomy" id="284593"/>
    <lineage>
        <taxon>Eukaryota</taxon>
        <taxon>Fungi</taxon>
        <taxon>Dikarya</taxon>
        <taxon>Ascomycota</taxon>
        <taxon>Saccharomycotina</taxon>
        <taxon>Saccharomycetes</taxon>
        <taxon>Saccharomycetales</taxon>
        <taxon>Saccharomycetaceae</taxon>
        <taxon>Nakaseomyces</taxon>
    </lineage>
</organism>
<proteinExistence type="predicted"/>
<dbReference type="Proteomes" id="UP000002428">
    <property type="component" value="Chromosome G"/>
</dbReference>
<reference evidence="2 3" key="1">
    <citation type="journal article" date="2004" name="Nature">
        <title>Genome evolution in yeasts.</title>
        <authorList>
            <consortium name="Genolevures"/>
            <person name="Dujon B."/>
            <person name="Sherman D."/>
            <person name="Fischer G."/>
            <person name="Durrens P."/>
            <person name="Casaregola S."/>
            <person name="Lafontaine I."/>
            <person name="de Montigny J."/>
            <person name="Marck C."/>
            <person name="Neuveglise C."/>
            <person name="Talla E."/>
            <person name="Goffard N."/>
            <person name="Frangeul L."/>
            <person name="Aigle M."/>
            <person name="Anthouard V."/>
            <person name="Babour A."/>
            <person name="Barbe V."/>
            <person name="Barnay S."/>
            <person name="Blanchin S."/>
            <person name="Beckerich J.M."/>
            <person name="Beyne E."/>
            <person name="Bleykasten C."/>
            <person name="Boisrame A."/>
            <person name="Boyer J."/>
            <person name="Cattolico L."/>
            <person name="Confanioleri F."/>
            <person name="de Daruvar A."/>
            <person name="Despons L."/>
            <person name="Fabre E."/>
            <person name="Fairhead C."/>
            <person name="Ferry-Dumazet H."/>
            <person name="Groppi A."/>
            <person name="Hantraye F."/>
            <person name="Hennequin C."/>
            <person name="Jauniaux N."/>
            <person name="Joyet P."/>
            <person name="Kachouri R."/>
            <person name="Kerrest A."/>
            <person name="Koszul R."/>
            <person name="Lemaire M."/>
            <person name="Lesur I."/>
            <person name="Ma L."/>
            <person name="Muller H."/>
            <person name="Nicaud J.M."/>
            <person name="Nikolski M."/>
            <person name="Oztas S."/>
            <person name="Ozier-Kalogeropoulos O."/>
            <person name="Pellenz S."/>
            <person name="Potier S."/>
            <person name="Richard G.F."/>
            <person name="Straub M.L."/>
            <person name="Suleau A."/>
            <person name="Swennene D."/>
            <person name="Tekaia F."/>
            <person name="Wesolowski-Louvel M."/>
            <person name="Westhof E."/>
            <person name="Wirth B."/>
            <person name="Zeniou-Meyer M."/>
            <person name="Zivanovic I."/>
            <person name="Bolotin-Fukuhara M."/>
            <person name="Thierry A."/>
            <person name="Bouchier C."/>
            <person name="Caudron B."/>
            <person name="Scarpelli C."/>
            <person name="Gaillardin C."/>
            <person name="Weissenbach J."/>
            <person name="Wincker P."/>
            <person name="Souciet J.L."/>
        </authorList>
    </citation>
    <scope>NUCLEOTIDE SEQUENCE [LARGE SCALE GENOMIC DNA]</scope>
    <source>
        <strain evidence="3">ATCC 2001 / BCRC 20586 / JCM 3761 / NBRC 0622 / NRRL Y-65 / CBS 138</strain>
    </source>
</reference>
<evidence type="ECO:0000313" key="2">
    <source>
        <dbReference type="EMBL" id="CAG59621.1"/>
    </source>
</evidence>
<evidence type="ECO:0000313" key="1">
    <source>
        <dbReference type="CGD" id="CAL0130831"/>
    </source>
</evidence>
<dbReference type="AlphaFoldDB" id="Q6FSV0"/>
<name>Q6FSV0_CANGA</name>
<dbReference type="EMBL" id="CR380953">
    <property type="protein sequence ID" value="CAG59621.1"/>
    <property type="molecule type" value="Genomic_DNA"/>
</dbReference>
<keyword evidence="3" id="KW-1185">Reference proteome</keyword>
<evidence type="ECO:0000313" key="3">
    <source>
        <dbReference type="Proteomes" id="UP000002428"/>
    </source>
</evidence>
<accession>Q6FSV0</accession>
<dbReference type="CGD" id="CAL0130831">
    <property type="gene designation" value="CAGL0G07645g"/>
</dbReference>
<sequence>MFQIFSRFDILFIPATTRFPPLVCLNGMHIPKLGQSALSQGMTTVNHNLNYRHGNNELGSQIQAIGTLKDIHDLVAITGQHAPAPPQPLLASI</sequence>
<gene>
    <name evidence="1 2" type="ordered locus">CAGL0G07645g</name>
</gene>
<dbReference type="KEGG" id="cgr:2888342"/>
<dbReference type="RefSeq" id="XP_446694.1">
    <property type="nucleotide sequence ID" value="XM_446694.1"/>
</dbReference>
<protein>
    <submittedName>
        <fullName evidence="2">Uncharacterized protein</fullName>
    </submittedName>
</protein>
<dbReference type="VEuPathDB" id="FungiDB:CAGL0G07645g"/>
<dbReference type="InParanoid" id="Q6FSV0"/>
<dbReference type="HOGENOM" id="CLU_2399445_0_0_1"/>